<feature type="domain" description="C2H2-type" evidence="12">
    <location>
        <begin position="133"/>
        <end position="161"/>
    </location>
</feature>
<dbReference type="PROSITE" id="PS00028">
    <property type="entry name" value="ZINC_FINGER_C2H2_1"/>
    <property type="match status" value="13"/>
</dbReference>
<feature type="domain" description="C2H2-type" evidence="12">
    <location>
        <begin position="935"/>
        <end position="962"/>
    </location>
</feature>
<name>A0AAN8JWV8_PATCE</name>
<evidence type="ECO:0000256" key="1">
    <source>
        <dbReference type="ARBA" id="ARBA00004123"/>
    </source>
</evidence>
<feature type="domain" description="C2H2-type" evidence="12">
    <location>
        <begin position="162"/>
        <end position="189"/>
    </location>
</feature>
<dbReference type="InterPro" id="IPR036236">
    <property type="entry name" value="Znf_C2H2_sf"/>
</dbReference>
<feature type="domain" description="C2H2-type" evidence="12">
    <location>
        <begin position="990"/>
        <end position="1017"/>
    </location>
</feature>
<feature type="region of interest" description="Disordered" evidence="11">
    <location>
        <begin position="886"/>
        <end position="920"/>
    </location>
</feature>
<feature type="domain" description="C2H2-type" evidence="12">
    <location>
        <begin position="399"/>
        <end position="426"/>
    </location>
</feature>
<feature type="compositionally biased region" description="Basic and acidic residues" evidence="11">
    <location>
        <begin position="909"/>
        <end position="920"/>
    </location>
</feature>
<keyword evidence="7" id="KW-0238">DNA-binding</keyword>
<evidence type="ECO:0000256" key="3">
    <source>
        <dbReference type="ARBA" id="ARBA00022737"/>
    </source>
</evidence>
<dbReference type="PANTHER" id="PTHR24384:SF189">
    <property type="entry name" value="C2H2-TYPE DOMAIN-CONTAINING PROTEIN-RELATED"/>
    <property type="match status" value="1"/>
</dbReference>
<comment type="subcellular location">
    <subcellularLocation>
        <location evidence="1">Nucleus</location>
    </subcellularLocation>
</comment>
<evidence type="ECO:0000256" key="11">
    <source>
        <dbReference type="SAM" id="MobiDB-lite"/>
    </source>
</evidence>
<dbReference type="GO" id="GO:0008270">
    <property type="term" value="F:zinc ion binding"/>
    <property type="evidence" value="ECO:0007669"/>
    <property type="project" value="UniProtKB-KW"/>
</dbReference>
<feature type="compositionally biased region" description="Polar residues" evidence="11">
    <location>
        <begin position="217"/>
        <end position="232"/>
    </location>
</feature>
<dbReference type="Proteomes" id="UP001347796">
    <property type="component" value="Unassembled WGS sequence"/>
</dbReference>
<keyword evidence="14" id="KW-1185">Reference proteome</keyword>
<feature type="domain" description="C2H2-type" evidence="12">
    <location>
        <begin position="1047"/>
        <end position="1075"/>
    </location>
</feature>
<sequence>MDTPYICTECGIGFKKETELKVHTIIHAAARELTCKECGIGFQNEVDLKAHIAAHSKEKVYPCSVCKNNFSEKKDLDAHFLTHSQSEIKSKPRQVYTCEHCGCSFNSLDESAKHICTVDTLVKKTGDSSEKDHVCKICGKAFASKYQLEKKHMLIHSSEKPYVCDVCGKGFIEKSRLKRHSYMHTTEKPFICQMCGRGFTVKKNLKAHEETHKPIDNVNSETNSSERSTPISTPLVAGHFGENVNGILTFIPDTNNMNTAMLQIAPTPESSEADYQMDNITTTNVTTALTVTPTPAAVPVPEPVYLYSCTICQSQFEKQIDLEAHSLTHTGSIPKTNLFACQKCKISFSSQEKFEQHACSAGGSKSPERRFACETCGKLFHQKYSVKKHMLTHSDKKPFVCDLCGKGFIERSRLKRHSYTHTQERPYSCEKCGHGYLDRAKCKAHEASCKGPTMHTKINTIPTTKPATLLTPVSQAAVTSQSTAPVAVSVSPNINTMVETSSNLIQLQNVAPTSFIYTQADLNNLNNGAVALATTDMFTGNTINTVVLQGALGEHVLHGTLGEQIQHIIPMDMANQGETQSATELLTTITDKDGVAPVMNLIQDYFVDVPIYTNADGISHISTPLSTVSTDNHENSEINSLPVDQLPVDQSTEVSVIDSNLAPRQLTRMDHAKILFSNQLSENDLKVIMASGADKEFITLTEYPTEFPTYQYTDNNIGMIQPKSSLCLDEMPTNSNATIVNLEKVALPVTHIQTDQNGTTQYLNISVEDNKPHEPQTSEFQQFDPKDGMLMNGGYEFQDIYPEAMDTQNYEKNYDLQSTIETEMKTYAELSNVIVDKLCSESVKLQNQPSPVMPTMHIPMEIKHDSPPPAENSVESSTVDQKILHTDDQDLSMPLPVTATPVPVAPPVTDKKDKNPTLEKSKVKVAAETDEDKPYSCDICGSKFIHHRSLLRHKGIHNNPYVCKLCGRHFSNKYDLEKKHMLTHTSETPFACHICDKAYKDKKRLRAHMTTHTGLEPFICPVCSKGFSEKKKMTLHISSDHPEIHLYSCPECKRGFPNKKALQNHISTAHKAKPFNCGECRKNFVSQAALTEHMKCHTGQQTVACEECHKEFTLESPYDKHLLLNTDQKRFICQICSQSFTDKSQFYVLGLMLEGKHNQNELQNGAAEVHVEPQNTNISGQLLPTS</sequence>
<dbReference type="PROSITE" id="PS50157">
    <property type="entry name" value="ZINC_FINGER_C2H2_2"/>
    <property type="match status" value="16"/>
</dbReference>
<dbReference type="FunFam" id="3.30.160.60:FF:000100">
    <property type="entry name" value="Zinc finger 45-like"/>
    <property type="match status" value="1"/>
</dbReference>
<feature type="domain" description="C2H2-type" evidence="12">
    <location>
        <begin position="61"/>
        <end position="88"/>
    </location>
</feature>
<evidence type="ECO:0000313" key="13">
    <source>
        <dbReference type="EMBL" id="KAK6185176.1"/>
    </source>
</evidence>
<evidence type="ECO:0000313" key="14">
    <source>
        <dbReference type="Proteomes" id="UP001347796"/>
    </source>
</evidence>
<evidence type="ECO:0000259" key="12">
    <source>
        <dbReference type="PROSITE" id="PS50157"/>
    </source>
</evidence>
<reference evidence="13 14" key="1">
    <citation type="submission" date="2024-01" db="EMBL/GenBank/DDBJ databases">
        <title>The genome of the rayed Mediterranean limpet Patella caerulea (Linnaeus, 1758).</title>
        <authorList>
            <person name="Anh-Thu Weber A."/>
            <person name="Halstead-Nussloch G."/>
        </authorList>
    </citation>
    <scope>NUCLEOTIDE SEQUENCE [LARGE SCALE GENOMIC DNA]</scope>
    <source>
        <strain evidence="13">AATW-2023a</strain>
        <tissue evidence="13">Whole specimen</tissue>
    </source>
</reference>
<evidence type="ECO:0000256" key="9">
    <source>
        <dbReference type="ARBA" id="ARBA00023242"/>
    </source>
</evidence>
<dbReference type="InterPro" id="IPR013087">
    <property type="entry name" value="Znf_C2H2_type"/>
</dbReference>
<keyword evidence="2" id="KW-0479">Metal-binding</keyword>
<dbReference type="FunFam" id="3.30.160.60:FF:000425">
    <property type="entry name" value="PLAG1 like zinc finger 1"/>
    <property type="match status" value="1"/>
</dbReference>
<dbReference type="SUPFAM" id="SSF57667">
    <property type="entry name" value="beta-beta-alpha zinc fingers"/>
    <property type="match status" value="10"/>
</dbReference>
<gene>
    <name evidence="13" type="ORF">SNE40_007466</name>
</gene>
<dbReference type="Gene3D" id="3.30.160.60">
    <property type="entry name" value="Classic Zinc Finger"/>
    <property type="match status" value="14"/>
</dbReference>
<evidence type="ECO:0000256" key="10">
    <source>
        <dbReference type="PROSITE-ProRule" id="PRU00042"/>
    </source>
</evidence>
<feature type="region of interest" description="Disordered" evidence="11">
    <location>
        <begin position="215"/>
        <end position="234"/>
    </location>
</feature>
<feature type="domain" description="C2H2-type" evidence="12">
    <location>
        <begin position="371"/>
        <end position="398"/>
    </location>
</feature>
<dbReference type="FunFam" id="3.30.160.60:FF:000110">
    <property type="entry name" value="Zinc finger protein-like"/>
    <property type="match status" value="1"/>
</dbReference>
<dbReference type="AlphaFoldDB" id="A0AAN8JWV8"/>
<keyword evidence="3" id="KW-0677">Repeat</keyword>
<feature type="domain" description="C2H2-type" evidence="12">
    <location>
        <begin position="307"/>
        <end position="334"/>
    </location>
</feature>
<keyword evidence="4 10" id="KW-0863">Zinc-finger</keyword>
<keyword evidence="8" id="KW-0804">Transcription</keyword>
<dbReference type="FunFam" id="3.30.160.60:FF:000322">
    <property type="entry name" value="GDNF-inducible zinc finger protein 1"/>
    <property type="match status" value="1"/>
</dbReference>
<dbReference type="FunFam" id="3.30.160.60:FF:001289">
    <property type="entry name" value="Zinc finger protein 574"/>
    <property type="match status" value="1"/>
</dbReference>
<dbReference type="Pfam" id="PF00096">
    <property type="entry name" value="zf-C2H2"/>
    <property type="match status" value="7"/>
</dbReference>
<dbReference type="InterPro" id="IPR050752">
    <property type="entry name" value="C2H2-ZF_domain"/>
</dbReference>
<feature type="domain" description="C2H2-type" evidence="12">
    <location>
        <begin position="1103"/>
        <end position="1130"/>
    </location>
</feature>
<dbReference type="SMART" id="SM00355">
    <property type="entry name" value="ZnF_C2H2"/>
    <property type="match status" value="19"/>
</dbReference>
<evidence type="ECO:0000256" key="7">
    <source>
        <dbReference type="ARBA" id="ARBA00023125"/>
    </source>
</evidence>
<keyword evidence="5" id="KW-0862">Zinc</keyword>
<keyword evidence="9" id="KW-0539">Nucleus</keyword>
<evidence type="ECO:0000256" key="6">
    <source>
        <dbReference type="ARBA" id="ARBA00023015"/>
    </source>
</evidence>
<evidence type="ECO:0000256" key="2">
    <source>
        <dbReference type="ARBA" id="ARBA00022723"/>
    </source>
</evidence>
<dbReference type="PANTHER" id="PTHR24384">
    <property type="entry name" value="FINGER PUTATIVE TRANSCRIPTION FACTOR FAMILY-RELATED"/>
    <property type="match status" value="1"/>
</dbReference>
<evidence type="ECO:0000256" key="8">
    <source>
        <dbReference type="ARBA" id="ARBA00023163"/>
    </source>
</evidence>
<feature type="domain" description="C2H2-type" evidence="12">
    <location>
        <begin position="1075"/>
        <end position="1102"/>
    </location>
</feature>
<accession>A0AAN8JWV8</accession>
<keyword evidence="6" id="KW-0805">Transcription regulation</keyword>
<feature type="domain" description="C2H2-type" evidence="12">
    <location>
        <begin position="5"/>
        <end position="32"/>
    </location>
</feature>
<feature type="domain" description="C2H2-type" evidence="12">
    <location>
        <begin position="190"/>
        <end position="212"/>
    </location>
</feature>
<protein>
    <recommendedName>
        <fullName evidence="12">C2H2-type domain-containing protein</fullName>
    </recommendedName>
</protein>
<organism evidence="13 14">
    <name type="scientific">Patella caerulea</name>
    <name type="common">Rayed Mediterranean limpet</name>
    <dbReference type="NCBI Taxonomy" id="87958"/>
    <lineage>
        <taxon>Eukaryota</taxon>
        <taxon>Metazoa</taxon>
        <taxon>Spiralia</taxon>
        <taxon>Lophotrochozoa</taxon>
        <taxon>Mollusca</taxon>
        <taxon>Gastropoda</taxon>
        <taxon>Patellogastropoda</taxon>
        <taxon>Patelloidea</taxon>
        <taxon>Patellidae</taxon>
        <taxon>Patella</taxon>
    </lineage>
</organism>
<feature type="domain" description="C2H2-type" evidence="12">
    <location>
        <begin position="961"/>
        <end position="989"/>
    </location>
</feature>
<dbReference type="GO" id="GO:0005634">
    <property type="term" value="C:nucleus"/>
    <property type="evidence" value="ECO:0007669"/>
    <property type="project" value="UniProtKB-SubCell"/>
</dbReference>
<comment type="caution">
    <text evidence="13">The sequence shown here is derived from an EMBL/GenBank/DDBJ whole genome shotgun (WGS) entry which is preliminary data.</text>
</comment>
<evidence type="ECO:0000256" key="5">
    <source>
        <dbReference type="ARBA" id="ARBA00022833"/>
    </source>
</evidence>
<feature type="domain" description="C2H2-type" evidence="12">
    <location>
        <begin position="33"/>
        <end position="60"/>
    </location>
</feature>
<dbReference type="GO" id="GO:0000978">
    <property type="term" value="F:RNA polymerase II cis-regulatory region sequence-specific DNA binding"/>
    <property type="evidence" value="ECO:0007669"/>
    <property type="project" value="TreeGrafter"/>
</dbReference>
<feature type="domain" description="C2H2-type" evidence="12">
    <location>
        <begin position="1018"/>
        <end position="1050"/>
    </location>
</feature>
<dbReference type="GO" id="GO:0000981">
    <property type="term" value="F:DNA-binding transcription factor activity, RNA polymerase II-specific"/>
    <property type="evidence" value="ECO:0007669"/>
    <property type="project" value="TreeGrafter"/>
</dbReference>
<dbReference type="Pfam" id="PF13912">
    <property type="entry name" value="zf-C2H2_6"/>
    <property type="match status" value="1"/>
</dbReference>
<proteinExistence type="predicted"/>
<evidence type="ECO:0000256" key="4">
    <source>
        <dbReference type="ARBA" id="ARBA00022771"/>
    </source>
</evidence>
<dbReference type="FunFam" id="3.30.160.60:FF:000099">
    <property type="entry name" value="Zinc finger protein 79"/>
    <property type="match status" value="1"/>
</dbReference>
<dbReference type="EMBL" id="JAZGQO010000006">
    <property type="protein sequence ID" value="KAK6185176.1"/>
    <property type="molecule type" value="Genomic_DNA"/>
</dbReference>